<protein>
    <recommendedName>
        <fullName evidence="8">Rhodopsin domain-containing protein</fullName>
    </recommendedName>
</protein>
<evidence type="ECO:0000259" key="8">
    <source>
        <dbReference type="Pfam" id="PF20684"/>
    </source>
</evidence>
<keyword evidence="3 7" id="KW-1133">Transmembrane helix</keyword>
<evidence type="ECO:0000313" key="9">
    <source>
        <dbReference type="EMBL" id="KAJ3580400.1"/>
    </source>
</evidence>
<feature type="transmembrane region" description="Helical" evidence="7">
    <location>
        <begin position="116"/>
        <end position="138"/>
    </location>
</feature>
<dbReference type="AlphaFoldDB" id="A0A9W8NP87"/>
<dbReference type="InterPro" id="IPR052337">
    <property type="entry name" value="SAT4-like"/>
</dbReference>
<evidence type="ECO:0000256" key="7">
    <source>
        <dbReference type="SAM" id="Phobius"/>
    </source>
</evidence>
<dbReference type="VEuPathDB" id="FungiDB:F4678DRAFT_325192"/>
<evidence type="ECO:0000256" key="2">
    <source>
        <dbReference type="ARBA" id="ARBA00022692"/>
    </source>
</evidence>
<comment type="caution">
    <text evidence="9">The sequence shown here is derived from an EMBL/GenBank/DDBJ whole genome shotgun (WGS) entry which is preliminary data.</text>
</comment>
<evidence type="ECO:0000256" key="1">
    <source>
        <dbReference type="ARBA" id="ARBA00004141"/>
    </source>
</evidence>
<evidence type="ECO:0000256" key="5">
    <source>
        <dbReference type="ARBA" id="ARBA00038359"/>
    </source>
</evidence>
<dbReference type="OrthoDB" id="4682787at2759"/>
<feature type="domain" description="Rhodopsin" evidence="8">
    <location>
        <begin position="68"/>
        <end position="291"/>
    </location>
</feature>
<keyword evidence="10" id="KW-1185">Reference proteome</keyword>
<gene>
    <name evidence="9" type="ORF">NPX13_g166</name>
</gene>
<feature type="compositionally biased region" description="Basic and acidic residues" evidence="6">
    <location>
        <begin position="342"/>
        <end position="371"/>
    </location>
</feature>
<feature type="transmembrane region" description="Helical" evidence="7">
    <location>
        <begin position="234"/>
        <end position="259"/>
    </location>
</feature>
<dbReference type="PANTHER" id="PTHR33048:SF160">
    <property type="entry name" value="SAT4 FAMILY MEMBRANE PROTEIN"/>
    <property type="match status" value="1"/>
</dbReference>
<dbReference type="InterPro" id="IPR049326">
    <property type="entry name" value="Rhodopsin_dom_fungi"/>
</dbReference>
<feature type="region of interest" description="Disordered" evidence="6">
    <location>
        <begin position="312"/>
        <end position="416"/>
    </location>
</feature>
<accession>A0A9W8NP87</accession>
<keyword evidence="2 7" id="KW-0812">Transmembrane</keyword>
<evidence type="ECO:0000256" key="6">
    <source>
        <dbReference type="SAM" id="MobiDB-lite"/>
    </source>
</evidence>
<dbReference type="Proteomes" id="UP001148614">
    <property type="component" value="Unassembled WGS sequence"/>
</dbReference>
<dbReference type="Pfam" id="PF20684">
    <property type="entry name" value="Fung_rhodopsin"/>
    <property type="match status" value="1"/>
</dbReference>
<feature type="transmembrane region" description="Helical" evidence="7">
    <location>
        <begin position="34"/>
        <end position="58"/>
    </location>
</feature>
<feature type="compositionally biased region" description="Polar residues" evidence="6">
    <location>
        <begin position="319"/>
        <end position="328"/>
    </location>
</feature>
<name>A0A9W8NP87_9PEZI</name>
<evidence type="ECO:0000256" key="3">
    <source>
        <dbReference type="ARBA" id="ARBA00022989"/>
    </source>
</evidence>
<feature type="transmembrane region" description="Helical" evidence="7">
    <location>
        <begin position="70"/>
        <end position="91"/>
    </location>
</feature>
<organism evidence="9 10">
    <name type="scientific">Xylaria arbuscula</name>
    <dbReference type="NCBI Taxonomy" id="114810"/>
    <lineage>
        <taxon>Eukaryota</taxon>
        <taxon>Fungi</taxon>
        <taxon>Dikarya</taxon>
        <taxon>Ascomycota</taxon>
        <taxon>Pezizomycotina</taxon>
        <taxon>Sordariomycetes</taxon>
        <taxon>Xylariomycetidae</taxon>
        <taxon>Xylariales</taxon>
        <taxon>Xylariaceae</taxon>
        <taxon>Xylaria</taxon>
    </lineage>
</organism>
<feature type="compositionally biased region" description="Basic and acidic residues" evidence="6">
    <location>
        <begin position="401"/>
        <end position="416"/>
    </location>
</feature>
<dbReference type="EMBL" id="JANPWZ010000009">
    <property type="protein sequence ID" value="KAJ3580400.1"/>
    <property type="molecule type" value="Genomic_DNA"/>
</dbReference>
<dbReference type="GO" id="GO:0016020">
    <property type="term" value="C:membrane"/>
    <property type="evidence" value="ECO:0007669"/>
    <property type="project" value="UniProtKB-SubCell"/>
</dbReference>
<sequence length="416" mass="46014">MSADEVQAILNMPALAPPDGVEPNFENPSNMNPLALGVVIAALIVTTLAVLMRIHSWIYVMKHYTGKIEAFLVVAGYGSYLGYTILAFRVINSEIGFFVHQYEVRVKDTIPFSKTIYFGGLIYNSAILPVKAAILIEWMRIFSPRARNPFWWTCQTILWVNVLYYIAATIVEARQCSPQEKVWDPLVQGGYCLDTRTVELTSSSINVVSDLIILLAPQHVIWRLQISKAKKLGVAVIFAVGLFGLVSAVARLVATHSYLVSDDGTYSVSPVAFWALAEMASVFLVYGMPAIPSAAHAAKTRIGTYYAGLTKQSTRKTTEGSQPSSTSAPWRGNATGPSRKYRNIDKDSIGLDTVDRFDGKDSQWDSSEFPRAHLPPMAVEVQHTVEVESHEREAGASGSRESGDEVLLRQHPWDRK</sequence>
<keyword evidence="4 7" id="KW-0472">Membrane</keyword>
<feature type="compositionally biased region" description="Basic and acidic residues" evidence="6">
    <location>
        <begin position="383"/>
        <end position="394"/>
    </location>
</feature>
<evidence type="ECO:0000313" key="10">
    <source>
        <dbReference type="Proteomes" id="UP001148614"/>
    </source>
</evidence>
<feature type="transmembrane region" description="Helical" evidence="7">
    <location>
        <begin position="271"/>
        <end position="291"/>
    </location>
</feature>
<dbReference type="PANTHER" id="PTHR33048">
    <property type="entry name" value="PTH11-LIKE INTEGRAL MEMBRANE PROTEIN (AFU_ORTHOLOGUE AFUA_5G11245)"/>
    <property type="match status" value="1"/>
</dbReference>
<comment type="subcellular location">
    <subcellularLocation>
        <location evidence="1">Membrane</location>
        <topology evidence="1">Multi-pass membrane protein</topology>
    </subcellularLocation>
</comment>
<reference evidence="9" key="1">
    <citation type="submission" date="2022-07" db="EMBL/GenBank/DDBJ databases">
        <title>Genome Sequence of Xylaria arbuscula.</title>
        <authorList>
            <person name="Buettner E."/>
        </authorList>
    </citation>
    <scope>NUCLEOTIDE SEQUENCE</scope>
    <source>
        <strain evidence="9">VT107</strain>
    </source>
</reference>
<comment type="similarity">
    <text evidence="5">Belongs to the SAT4 family.</text>
</comment>
<proteinExistence type="inferred from homology"/>
<evidence type="ECO:0000256" key="4">
    <source>
        <dbReference type="ARBA" id="ARBA00023136"/>
    </source>
</evidence>